<feature type="signal peptide" evidence="2">
    <location>
        <begin position="1"/>
        <end position="18"/>
    </location>
</feature>
<name>A0A7Z2GHI0_9BURK</name>
<dbReference type="RefSeq" id="WP_158950192.1">
    <property type="nucleotide sequence ID" value="NZ_CP046913.1"/>
</dbReference>
<organism evidence="3 4">
    <name type="scientific">Paraburkholderia acidisoli</name>
    <dbReference type="NCBI Taxonomy" id="2571748"/>
    <lineage>
        <taxon>Bacteria</taxon>
        <taxon>Pseudomonadati</taxon>
        <taxon>Pseudomonadota</taxon>
        <taxon>Betaproteobacteria</taxon>
        <taxon>Burkholderiales</taxon>
        <taxon>Burkholderiaceae</taxon>
        <taxon>Paraburkholderia</taxon>
    </lineage>
</organism>
<dbReference type="OrthoDB" id="9099261at2"/>
<keyword evidence="1 2" id="KW-0732">Signal</keyword>
<protein>
    <recommendedName>
        <fullName evidence="5">Lipoprotein SmpA/OmlA domain-containing protein</fullName>
    </recommendedName>
</protein>
<proteinExistence type="predicted"/>
<accession>A0A7Z2GHI0</accession>
<sequence>MSKLPLCAFAAAALVSLAACGPTVKPDQVMASVLPGMTENEVYKRIGPPDREYVANGRDCFGYDLGNYGNVPFAVYFDNSHKVAGTVRGECKGRRR</sequence>
<evidence type="ECO:0008006" key="5">
    <source>
        <dbReference type="Google" id="ProtNLM"/>
    </source>
</evidence>
<dbReference type="EMBL" id="CP046913">
    <property type="protein sequence ID" value="QGZ61559.1"/>
    <property type="molecule type" value="Genomic_DNA"/>
</dbReference>
<dbReference type="KEGG" id="pacs:FAZ98_07320"/>
<evidence type="ECO:0000313" key="4">
    <source>
        <dbReference type="Proteomes" id="UP000433577"/>
    </source>
</evidence>
<evidence type="ECO:0000256" key="2">
    <source>
        <dbReference type="SAM" id="SignalP"/>
    </source>
</evidence>
<dbReference type="Proteomes" id="UP000433577">
    <property type="component" value="Chromosome 1"/>
</dbReference>
<dbReference type="Gene3D" id="3.30.1450.10">
    <property type="match status" value="1"/>
</dbReference>
<gene>
    <name evidence="3" type="ORF">FAZ98_07320</name>
</gene>
<feature type="chain" id="PRO_5030696615" description="Lipoprotein SmpA/OmlA domain-containing protein" evidence="2">
    <location>
        <begin position="19"/>
        <end position="96"/>
    </location>
</feature>
<dbReference type="InterPro" id="IPR037873">
    <property type="entry name" value="BamE-like"/>
</dbReference>
<evidence type="ECO:0000256" key="1">
    <source>
        <dbReference type="ARBA" id="ARBA00022729"/>
    </source>
</evidence>
<keyword evidence="4" id="KW-1185">Reference proteome</keyword>
<evidence type="ECO:0000313" key="3">
    <source>
        <dbReference type="EMBL" id="QGZ61559.1"/>
    </source>
</evidence>
<dbReference type="PROSITE" id="PS51257">
    <property type="entry name" value="PROKAR_LIPOPROTEIN"/>
    <property type="match status" value="1"/>
</dbReference>
<reference evidence="3 4" key="1">
    <citation type="submission" date="2019-12" db="EMBL/GenBank/DDBJ databases">
        <title>Paraburkholderia acidiphila 7Q-K02 sp. nov and Paraburkholderia acidisoli DHF22 sp. nov., two strains isolated from forest soil.</title>
        <authorList>
            <person name="Gao Z."/>
            <person name="Qiu L."/>
        </authorList>
    </citation>
    <scope>NUCLEOTIDE SEQUENCE [LARGE SCALE GENOMIC DNA]</scope>
    <source>
        <strain evidence="3 4">DHF22</strain>
    </source>
</reference>
<dbReference type="AlphaFoldDB" id="A0A7Z2GHI0"/>